<dbReference type="STRING" id="402881.Plav_0663"/>
<name>A7HQV3_PARL1</name>
<feature type="binding site" evidence="3">
    <location>
        <position position="129"/>
    </location>
    <ligand>
        <name>a divalent metal cation</name>
        <dbReference type="ChEBI" id="CHEBI:60240"/>
    </ligand>
</feature>
<dbReference type="Pfam" id="PF05163">
    <property type="entry name" value="DinB"/>
    <property type="match status" value="1"/>
</dbReference>
<organism evidence="4 5">
    <name type="scientific">Parvibaculum lavamentivorans (strain DS-1 / DSM 13023 / NCIMB 13966)</name>
    <dbReference type="NCBI Taxonomy" id="402881"/>
    <lineage>
        <taxon>Bacteria</taxon>
        <taxon>Pseudomonadati</taxon>
        <taxon>Pseudomonadota</taxon>
        <taxon>Alphaproteobacteria</taxon>
        <taxon>Hyphomicrobiales</taxon>
        <taxon>Parvibaculaceae</taxon>
        <taxon>Parvibaculum</taxon>
    </lineage>
</organism>
<keyword evidence="2 3" id="KW-0479">Metal-binding</keyword>
<dbReference type="SUPFAM" id="SSF109854">
    <property type="entry name" value="DinB/YfiT-like putative metalloenzymes"/>
    <property type="match status" value="1"/>
</dbReference>
<feature type="binding site" evidence="3">
    <location>
        <position position="46"/>
    </location>
    <ligand>
        <name>a divalent metal cation</name>
        <dbReference type="ChEBI" id="CHEBI:60240"/>
    </ligand>
</feature>
<dbReference type="InterPro" id="IPR007837">
    <property type="entry name" value="DinB"/>
</dbReference>
<evidence type="ECO:0000313" key="5">
    <source>
        <dbReference type="Proteomes" id="UP000006377"/>
    </source>
</evidence>
<comment type="similarity">
    <text evidence="1">Belongs to the DinB family.</text>
</comment>
<dbReference type="InterPro" id="IPR034660">
    <property type="entry name" value="DinB/YfiT-like"/>
</dbReference>
<proteinExistence type="inferred from homology"/>
<dbReference type="eggNOG" id="COG2318">
    <property type="taxonomic scope" value="Bacteria"/>
</dbReference>
<reference evidence="4 5" key="1">
    <citation type="journal article" date="2011" name="Stand. Genomic Sci.">
        <title>Complete genome sequence of Parvibaculum lavamentivorans type strain (DS-1(T)).</title>
        <authorList>
            <person name="Schleheck D."/>
            <person name="Weiss M."/>
            <person name="Pitluck S."/>
            <person name="Bruce D."/>
            <person name="Land M.L."/>
            <person name="Han S."/>
            <person name="Saunders E."/>
            <person name="Tapia R."/>
            <person name="Detter C."/>
            <person name="Brettin T."/>
            <person name="Han J."/>
            <person name="Woyke T."/>
            <person name="Goodwin L."/>
            <person name="Pennacchio L."/>
            <person name="Nolan M."/>
            <person name="Cook A.M."/>
            <person name="Kjelleberg S."/>
            <person name="Thomas T."/>
        </authorList>
    </citation>
    <scope>NUCLEOTIDE SEQUENCE [LARGE SCALE GENOMIC DNA]</scope>
    <source>
        <strain evidence="5">DS-1 / DSM 13023 / NCIMB 13966</strain>
    </source>
</reference>
<dbReference type="EMBL" id="CP000774">
    <property type="protein sequence ID" value="ABS62286.1"/>
    <property type="molecule type" value="Genomic_DNA"/>
</dbReference>
<dbReference type="GO" id="GO:0046872">
    <property type="term" value="F:metal ion binding"/>
    <property type="evidence" value="ECO:0007669"/>
    <property type="project" value="UniProtKB-KW"/>
</dbReference>
<dbReference type="AlphaFoldDB" id="A7HQV3"/>
<dbReference type="KEGG" id="pla:Plav_0663"/>
<evidence type="ECO:0000256" key="1">
    <source>
        <dbReference type="ARBA" id="ARBA00008635"/>
    </source>
</evidence>
<dbReference type="PANTHER" id="PTHR37302:SF1">
    <property type="entry name" value="PROTEIN DINB"/>
    <property type="match status" value="1"/>
</dbReference>
<dbReference type="PANTHER" id="PTHR37302">
    <property type="entry name" value="SLR1116 PROTEIN"/>
    <property type="match status" value="1"/>
</dbReference>
<dbReference type="RefSeq" id="WP_011995577.1">
    <property type="nucleotide sequence ID" value="NC_009719.1"/>
</dbReference>
<protein>
    <submittedName>
        <fullName evidence="4">DinB family protein</fullName>
    </submittedName>
</protein>
<dbReference type="Proteomes" id="UP000006377">
    <property type="component" value="Chromosome"/>
</dbReference>
<keyword evidence="5" id="KW-1185">Reference proteome</keyword>
<gene>
    <name evidence="4" type="ordered locus">Plav_0663</name>
</gene>
<evidence type="ECO:0000313" key="4">
    <source>
        <dbReference type="EMBL" id="ABS62286.1"/>
    </source>
</evidence>
<feature type="binding site" evidence="3">
    <location>
        <position position="133"/>
    </location>
    <ligand>
        <name>a divalent metal cation</name>
        <dbReference type="ChEBI" id="CHEBI:60240"/>
    </ligand>
</feature>
<dbReference type="HOGENOM" id="CLU_101283_2_0_5"/>
<sequence length="170" mass="18445">MPPSSAFHTLAAYGAWENDGLYTILETAPGALDVEEAPIMLAILNHAYAVSRIFQAHILGETHPYRSANPDPLPFDELAANVRSTDHWYVDYARSAKAAELDERVDFRFTSGEPGCMSRGEMVLHVVNHGTYHRGNVGVILLKNGIPVPSGTAGLPDFLSLTRSLKAVSA</sequence>
<evidence type="ECO:0000256" key="2">
    <source>
        <dbReference type="ARBA" id="ARBA00022723"/>
    </source>
</evidence>
<dbReference type="OrthoDB" id="9807509at2"/>
<evidence type="ECO:0000256" key="3">
    <source>
        <dbReference type="PIRSR" id="PIRSR607837-1"/>
    </source>
</evidence>
<accession>A7HQV3</accession>
<dbReference type="Gene3D" id="1.20.120.450">
    <property type="entry name" value="dinb family like domain"/>
    <property type="match status" value="1"/>
</dbReference>